<organism evidence="1 2">
    <name type="scientific">Austropuccinia psidii MF-1</name>
    <dbReference type="NCBI Taxonomy" id="1389203"/>
    <lineage>
        <taxon>Eukaryota</taxon>
        <taxon>Fungi</taxon>
        <taxon>Dikarya</taxon>
        <taxon>Basidiomycota</taxon>
        <taxon>Pucciniomycotina</taxon>
        <taxon>Pucciniomycetes</taxon>
        <taxon>Pucciniales</taxon>
        <taxon>Sphaerophragmiaceae</taxon>
        <taxon>Austropuccinia</taxon>
    </lineage>
</organism>
<evidence type="ECO:0000313" key="1">
    <source>
        <dbReference type="EMBL" id="MBW0555181.1"/>
    </source>
</evidence>
<dbReference type="AlphaFoldDB" id="A0A9Q3J4D5"/>
<dbReference type="EMBL" id="AVOT02062095">
    <property type="protein sequence ID" value="MBW0555181.1"/>
    <property type="molecule type" value="Genomic_DNA"/>
</dbReference>
<comment type="caution">
    <text evidence="1">The sequence shown here is derived from an EMBL/GenBank/DDBJ whole genome shotgun (WGS) entry which is preliminary data.</text>
</comment>
<accession>A0A9Q3J4D5</accession>
<evidence type="ECO:0000313" key="2">
    <source>
        <dbReference type="Proteomes" id="UP000765509"/>
    </source>
</evidence>
<gene>
    <name evidence="1" type="ORF">O181_094896</name>
</gene>
<protein>
    <submittedName>
        <fullName evidence="1">Uncharacterized protein</fullName>
    </submittedName>
</protein>
<sequence length="102" mass="11565">MCQHCSTQTHSSCEGERHRVSLKTFQYKQHIKKLKSLPDIPTSESGSECPQILWDQIFPADYSQSTQSTGSQLNCTETIQQQSNPSPTEPWNDNICHSIIKV</sequence>
<name>A0A9Q3J4D5_9BASI</name>
<keyword evidence="2" id="KW-1185">Reference proteome</keyword>
<reference evidence="1" key="1">
    <citation type="submission" date="2021-03" db="EMBL/GenBank/DDBJ databases">
        <title>Draft genome sequence of rust myrtle Austropuccinia psidii MF-1, a brazilian biotype.</title>
        <authorList>
            <person name="Quecine M.C."/>
            <person name="Pachon D.M.R."/>
            <person name="Bonatelli M.L."/>
            <person name="Correr F.H."/>
            <person name="Franceschini L.M."/>
            <person name="Leite T.F."/>
            <person name="Margarido G.R.A."/>
            <person name="Almeida C.A."/>
            <person name="Ferrarezi J.A."/>
            <person name="Labate C.A."/>
        </authorList>
    </citation>
    <scope>NUCLEOTIDE SEQUENCE</scope>
    <source>
        <strain evidence="1">MF-1</strain>
    </source>
</reference>
<proteinExistence type="predicted"/>
<dbReference type="Proteomes" id="UP000765509">
    <property type="component" value="Unassembled WGS sequence"/>
</dbReference>